<name>A0A3R7NG05_9TRYP</name>
<protein>
    <submittedName>
        <fullName evidence="1">Uncharacterized protein</fullName>
    </submittedName>
</protein>
<proteinExistence type="predicted"/>
<organism evidence="1 2">
    <name type="scientific">Trypanosoma conorhini</name>
    <dbReference type="NCBI Taxonomy" id="83891"/>
    <lineage>
        <taxon>Eukaryota</taxon>
        <taxon>Discoba</taxon>
        <taxon>Euglenozoa</taxon>
        <taxon>Kinetoplastea</taxon>
        <taxon>Metakinetoplastina</taxon>
        <taxon>Trypanosomatida</taxon>
        <taxon>Trypanosomatidae</taxon>
        <taxon>Trypanosoma</taxon>
    </lineage>
</organism>
<evidence type="ECO:0000313" key="2">
    <source>
        <dbReference type="Proteomes" id="UP000284403"/>
    </source>
</evidence>
<evidence type="ECO:0000313" key="1">
    <source>
        <dbReference type="EMBL" id="RNF02157.1"/>
    </source>
</evidence>
<dbReference type="EMBL" id="MKKU01000786">
    <property type="protein sequence ID" value="RNF02157.1"/>
    <property type="molecule type" value="Genomic_DNA"/>
</dbReference>
<dbReference type="Proteomes" id="UP000284403">
    <property type="component" value="Unassembled WGS sequence"/>
</dbReference>
<accession>A0A3R7NG05</accession>
<gene>
    <name evidence="1" type="ORF">Tco025E_08493</name>
</gene>
<sequence length="242" mass="26617">MVVFVGALPPDAAKRSLGVTRAARRGQMLPEGVAEITRYFASGCGEGVPPHLLLSSFVCWGWISFSRRDWQVCWANAPHVPGEPPRRTPLPPRSLRAIPPFPCRAPSFPWTGTRLGAISLKRQPLTAHGREQKCRFDTARRPHVTNNPPDMFGPQTAGAFETPRALHLGESGCISRSRRDGNSRLEAVWVELSSMRTRFRLGAHACFGTHGHSKRSGWPRENPVHHRSLQGVLAAAVGLCAN</sequence>
<dbReference type="AlphaFoldDB" id="A0A3R7NG05"/>
<dbReference type="GeneID" id="40322104"/>
<reference evidence="1 2" key="1">
    <citation type="journal article" date="2018" name="BMC Genomics">
        <title>Genomic comparison of Trypanosoma conorhini and Trypanosoma rangeli to Trypanosoma cruzi strains of high and low virulence.</title>
        <authorList>
            <person name="Bradwell K.R."/>
            <person name="Koparde V.N."/>
            <person name="Matveyev A.V."/>
            <person name="Serrano M.G."/>
            <person name="Alves J.M."/>
            <person name="Parikh H."/>
            <person name="Huang B."/>
            <person name="Lee V."/>
            <person name="Espinosa-Alvarez O."/>
            <person name="Ortiz P.A."/>
            <person name="Costa-Martins A.G."/>
            <person name="Teixeira M.M."/>
            <person name="Buck G.A."/>
        </authorList>
    </citation>
    <scope>NUCLEOTIDE SEQUENCE [LARGE SCALE GENOMIC DNA]</scope>
    <source>
        <strain evidence="1 2">025E</strain>
    </source>
</reference>
<keyword evidence="2" id="KW-1185">Reference proteome</keyword>
<dbReference type="RefSeq" id="XP_029224601.1">
    <property type="nucleotide sequence ID" value="XM_029375340.1"/>
</dbReference>
<comment type="caution">
    <text evidence="1">The sequence shown here is derived from an EMBL/GenBank/DDBJ whole genome shotgun (WGS) entry which is preliminary data.</text>
</comment>